<dbReference type="OMA" id="MKECKHL"/>
<dbReference type="OrthoDB" id="371803at2759"/>
<feature type="chain" id="PRO_5012927149" evidence="3">
    <location>
        <begin position="23"/>
        <end position="566"/>
    </location>
</feature>
<protein>
    <submittedName>
        <fullName evidence="4">Merozoite surface protein 9, putative</fullName>
    </submittedName>
</protein>
<evidence type="ECO:0000256" key="3">
    <source>
        <dbReference type="SAM" id="SignalP"/>
    </source>
</evidence>
<feature type="compositionally biased region" description="Basic and acidic residues" evidence="2">
    <location>
        <begin position="511"/>
        <end position="557"/>
    </location>
</feature>
<name>A0A1J1HB94_PLARL</name>
<evidence type="ECO:0000256" key="1">
    <source>
        <dbReference type="SAM" id="Coils"/>
    </source>
</evidence>
<sequence length="566" mass="65368">MGLRILLFTFFIFLINNKFTNALNEDSVIRPCENCLLNNYDRLLKIIRCEYCSQNDKLPWFNHIQRENCANIRNECIGTLNNRENLELLRNIISNFGTEEYTDNFRINADNLKKIINIIELQTKDIDVLRKIIDSIREHKAVLLINNDNNASLMNLSNNLRSLRNNVDHLQRNQDLIQNELSLDDQKEFQDLQELYQLKNELDDIYNGIDNITNNIQNYELGGFSIEGLVNDNLSDLIGNGGMKLVDTVSNTILQDGTTSADNSLVNIISDGKELAEQLIEKSGKQIAKPSLSLDEDVFNKLDHLKTKLTSHEILIDKIKSVFLNKLKEYLLKTLHNAYASYRRRKARENGESDPTINESLDINDMKKGIIEIGMKLLFSKLKNFLKFIKSKIFPQKNPKLEGQRNMRNFRSNTNQDNLSNNNDNNLEDVLNHDQNEAHNSLSEQDIHLLKHIDRIIDEINYYTRKSQNYNIAYAKTEQENVESEKTTETEAETANVNDVVETNIEDDETTEPKVEEKTNIENDETTKPEVEDGETREAEVEVEENVKSEEIIEPKPETNVNKVAE</sequence>
<dbReference type="VEuPathDB" id="PlasmoDB:PRELSG_1444200"/>
<proteinExistence type="predicted"/>
<evidence type="ECO:0000256" key="2">
    <source>
        <dbReference type="SAM" id="MobiDB-lite"/>
    </source>
</evidence>
<dbReference type="KEGG" id="prel:PRELSG_1444200"/>
<feature type="signal peptide" evidence="3">
    <location>
        <begin position="1"/>
        <end position="22"/>
    </location>
</feature>
<dbReference type="AlphaFoldDB" id="A0A1J1HB94"/>
<organism evidence="4 5">
    <name type="scientific">Plasmodium relictum</name>
    <dbReference type="NCBI Taxonomy" id="85471"/>
    <lineage>
        <taxon>Eukaryota</taxon>
        <taxon>Sar</taxon>
        <taxon>Alveolata</taxon>
        <taxon>Apicomplexa</taxon>
        <taxon>Aconoidasida</taxon>
        <taxon>Haemosporida</taxon>
        <taxon>Plasmodiidae</taxon>
        <taxon>Plasmodium</taxon>
        <taxon>Plasmodium (Haemamoeba)</taxon>
    </lineage>
</organism>
<keyword evidence="1" id="KW-0175">Coiled coil</keyword>
<evidence type="ECO:0000313" key="5">
    <source>
        <dbReference type="Proteomes" id="UP000220158"/>
    </source>
</evidence>
<gene>
    <name evidence="4" type="primary">MSP9</name>
    <name evidence="4" type="ORF">PRELSG_1444200</name>
</gene>
<keyword evidence="4" id="KW-0477">Merozoite</keyword>
<dbReference type="EMBL" id="LN835309">
    <property type="protein sequence ID" value="CRH02708.1"/>
    <property type="molecule type" value="Genomic_DNA"/>
</dbReference>
<feature type="coiled-coil region" evidence="1">
    <location>
        <begin position="146"/>
        <end position="180"/>
    </location>
</feature>
<evidence type="ECO:0000313" key="4">
    <source>
        <dbReference type="EMBL" id="CRH02708.1"/>
    </source>
</evidence>
<reference evidence="4 5" key="1">
    <citation type="submission" date="2015-04" db="EMBL/GenBank/DDBJ databases">
        <authorList>
            <consortium name="Pathogen Informatics"/>
        </authorList>
    </citation>
    <scope>NUCLEOTIDE SEQUENCE [LARGE SCALE GENOMIC DNA]</scope>
    <source>
        <strain evidence="4 5">SGS1</strain>
    </source>
</reference>
<accession>A0A1J1HB94</accession>
<feature type="region of interest" description="Disordered" evidence="2">
    <location>
        <begin position="503"/>
        <end position="566"/>
    </location>
</feature>
<keyword evidence="3" id="KW-0732">Signal</keyword>
<dbReference type="RefSeq" id="XP_028535228.1">
    <property type="nucleotide sequence ID" value="XM_028679523.1"/>
</dbReference>
<dbReference type="GeneID" id="39738874"/>
<keyword evidence="5" id="KW-1185">Reference proteome</keyword>
<dbReference type="Proteomes" id="UP000220158">
    <property type="component" value="Chromosome 14"/>
</dbReference>